<dbReference type="PANTHER" id="PTHR28208">
    <property type="entry name" value="PHOSPHATIDATE PHOSPHATASE APP1"/>
    <property type="match status" value="1"/>
</dbReference>
<keyword evidence="3" id="KW-1185">Reference proteome</keyword>
<reference evidence="2 3" key="1">
    <citation type="submission" date="2020-06" db="EMBL/GenBank/DDBJ databases">
        <title>Sulfitobacter algicola sp. nov., isolated from green algae.</title>
        <authorList>
            <person name="Wang C."/>
        </authorList>
    </citation>
    <scope>NUCLEOTIDE SEQUENCE [LARGE SCALE GENOMIC DNA]</scope>
    <source>
        <strain evidence="2 3">1151</strain>
    </source>
</reference>
<dbReference type="InterPro" id="IPR036412">
    <property type="entry name" value="HAD-like_sf"/>
</dbReference>
<protein>
    <submittedName>
        <fullName evidence="2">DUF2183 domain-containing protein</fullName>
    </submittedName>
</protein>
<dbReference type="InterPro" id="IPR052935">
    <property type="entry name" value="Mg2+_PAP"/>
</dbReference>
<evidence type="ECO:0000313" key="3">
    <source>
        <dbReference type="Proteomes" id="UP000777935"/>
    </source>
</evidence>
<dbReference type="InterPro" id="IPR019236">
    <property type="entry name" value="APP1_cat"/>
</dbReference>
<evidence type="ECO:0000313" key="2">
    <source>
        <dbReference type="EMBL" id="NSX54198.1"/>
    </source>
</evidence>
<sequence length="331" mass="36949">MLKRTAHRIALLWEKIFDRLFNRTGKDRLIEAYMGYATDEYLIVRGRVLTALRRNKPQPHQSRLTNIKQILSLFLTDEVADVAVSAGTHKAQSDEEGYFQILVPRGDQYGWIDIDVTIEDRDGTTACPVLIPDPRANIMIISDIDDTMLETGAYSLARNLWTSFSGNALTRHVFPDAIELIDALSDKGRNPVYYVSSSPWNLFSFLTDIFTRTNLTRGPMFLRDLGLSETKFITEGHGNHKGGSIDVLLNSNAELPAILIGDTGQKDAAIYKDVIDQHPDRIKAVVLRTPGAGLDAADHADIAALSKTGIPVFHGRDFKGMTEKLYKIAFE</sequence>
<proteinExistence type="predicted"/>
<dbReference type="Pfam" id="PF09949">
    <property type="entry name" value="APP1_cat"/>
    <property type="match status" value="1"/>
</dbReference>
<dbReference type="EMBL" id="JABUFE010000002">
    <property type="protein sequence ID" value="NSX54198.1"/>
    <property type="molecule type" value="Genomic_DNA"/>
</dbReference>
<name>A0ABX2IMU9_9RHOB</name>
<dbReference type="Proteomes" id="UP000777935">
    <property type="component" value="Unassembled WGS sequence"/>
</dbReference>
<organism evidence="2 3">
    <name type="scientific">Parasulfitobacter algicola</name>
    <dbReference type="NCBI Taxonomy" id="2614809"/>
    <lineage>
        <taxon>Bacteria</taxon>
        <taxon>Pseudomonadati</taxon>
        <taxon>Pseudomonadota</taxon>
        <taxon>Alphaproteobacteria</taxon>
        <taxon>Rhodobacterales</taxon>
        <taxon>Roseobacteraceae</taxon>
        <taxon>Parasulfitobacter</taxon>
    </lineage>
</organism>
<dbReference type="PANTHER" id="PTHR28208:SF3">
    <property type="entry name" value="PHOSPHATIDATE PHOSPHATASE APP1"/>
    <property type="match status" value="1"/>
</dbReference>
<gene>
    <name evidence="2" type="ORF">HRQ87_05225</name>
</gene>
<comment type="caution">
    <text evidence="2">The sequence shown here is derived from an EMBL/GenBank/DDBJ whole genome shotgun (WGS) entry which is preliminary data.</text>
</comment>
<feature type="domain" description="Phosphatidate phosphatase APP1 catalytic" evidence="1">
    <location>
        <begin position="139"/>
        <end position="288"/>
    </location>
</feature>
<accession>A0ABX2IMU9</accession>
<evidence type="ECO:0000259" key="1">
    <source>
        <dbReference type="Pfam" id="PF09949"/>
    </source>
</evidence>
<dbReference type="SUPFAM" id="SSF56784">
    <property type="entry name" value="HAD-like"/>
    <property type="match status" value="1"/>
</dbReference>